<comment type="similarity">
    <text evidence="1 3">Belongs to the TPP enzyme family.</text>
</comment>
<feature type="domain" description="Thiamine pyrophosphate enzyme TPP-binding" evidence="5">
    <location>
        <begin position="390"/>
        <end position="530"/>
    </location>
</feature>
<dbReference type="CDD" id="cd00568">
    <property type="entry name" value="TPP_enzymes"/>
    <property type="match status" value="1"/>
</dbReference>
<evidence type="ECO:0000259" key="5">
    <source>
        <dbReference type="Pfam" id="PF02775"/>
    </source>
</evidence>
<sequence>MTQPSRTGGQILVDALNIHGVEIAFGVPGESYLDVLDALHDSDIRFIINRQEGGAAFMAEAYGKLTGRPGICFVTRGPGATNASIGVHTAYQDSTPMILFIGQVGNDFTDREAFQEIDYRRMYGQMAKWVAQIDRADRIPEYMARAFQVATSGRPGPVVLALPEDMLIQVADVANTARYTPVQASPSNAQIDTLRAMLAEAKRPFLLLGGPTWDAKACADVQRFAEANALPVGCAFRFQDLLDNAHPNYVGDVGIGINPKLAARVKNADLLIALGPRLGEMTTSGYSLIASPVPRQRLVHIHADAEELGSVYQAELMINSGAPQVAAMLAAMARVDSSAWAGTVAEAKAELAAYQQQPPIFKDGKSPLDLWQVVQQLQAAVPKDTIITNGAGNYASWAHRFYRYGGMRSQLAPTNGAMGYGVPAGVAAKIIDPLRTVVTFAGDGEYMMNGQELATAVQYRAGVLIIVFNNNMFGTIRMHQERDYPGRVSGTTLHNPDFAALAQAYGAFGEVVDSTEQFGPALARALAHTRDMQLPAVIELRYDGNLITPNATLEAIRDNAMAAQKKG</sequence>
<dbReference type="InterPro" id="IPR045229">
    <property type="entry name" value="TPP_enz"/>
</dbReference>
<dbReference type="Pfam" id="PF00205">
    <property type="entry name" value="TPP_enzyme_M"/>
    <property type="match status" value="1"/>
</dbReference>
<dbReference type="Pfam" id="PF02775">
    <property type="entry name" value="TPP_enzyme_C"/>
    <property type="match status" value="1"/>
</dbReference>
<dbReference type="InterPro" id="IPR011766">
    <property type="entry name" value="TPP_enzyme_TPP-bd"/>
</dbReference>
<evidence type="ECO:0000256" key="3">
    <source>
        <dbReference type="RuleBase" id="RU362132"/>
    </source>
</evidence>
<keyword evidence="2 3" id="KW-0786">Thiamine pyrophosphate</keyword>
<dbReference type="GO" id="GO:0009097">
    <property type="term" value="P:isoleucine biosynthetic process"/>
    <property type="evidence" value="ECO:0007669"/>
    <property type="project" value="TreeGrafter"/>
</dbReference>
<dbReference type="RefSeq" id="WP_106759077.1">
    <property type="nucleotide sequence ID" value="NZ_PXWF02000270.1"/>
</dbReference>
<dbReference type="InterPro" id="IPR012000">
    <property type="entry name" value="Thiamin_PyroP_enz_cen_dom"/>
</dbReference>
<dbReference type="Gene3D" id="3.40.50.970">
    <property type="match status" value="2"/>
</dbReference>
<dbReference type="GO" id="GO:0003984">
    <property type="term" value="F:acetolactate synthase activity"/>
    <property type="evidence" value="ECO:0007669"/>
    <property type="project" value="TreeGrafter"/>
</dbReference>
<evidence type="ECO:0000259" key="6">
    <source>
        <dbReference type="Pfam" id="PF02776"/>
    </source>
</evidence>
<dbReference type="GO" id="GO:0009099">
    <property type="term" value="P:L-valine biosynthetic process"/>
    <property type="evidence" value="ECO:0007669"/>
    <property type="project" value="TreeGrafter"/>
</dbReference>
<dbReference type="NCBIfam" id="NF006052">
    <property type="entry name" value="PRK08199.1"/>
    <property type="match status" value="1"/>
</dbReference>
<feature type="domain" description="Thiamine pyrophosphate enzyme N-terminal TPP-binding" evidence="6">
    <location>
        <begin position="6"/>
        <end position="119"/>
    </location>
</feature>
<dbReference type="InterPro" id="IPR029035">
    <property type="entry name" value="DHS-like_NAD/FAD-binding_dom"/>
</dbReference>
<protein>
    <submittedName>
        <fullName evidence="7">Thiamine pyrophosphate-binding protein</fullName>
    </submittedName>
</protein>
<proteinExistence type="inferred from homology"/>
<dbReference type="InterPro" id="IPR012001">
    <property type="entry name" value="Thiamin_PyroP_enz_TPP-bd_dom"/>
</dbReference>
<accession>A0A2U2HGK9</accession>
<gene>
    <name evidence="7" type="ORF">C7C56_019710</name>
</gene>
<dbReference type="EMBL" id="PXWF02000270">
    <property type="protein sequence ID" value="PWF44323.1"/>
    <property type="molecule type" value="Genomic_DNA"/>
</dbReference>
<dbReference type="AlphaFoldDB" id="A0A2U2HGK9"/>
<dbReference type="GO" id="GO:0030976">
    <property type="term" value="F:thiamine pyrophosphate binding"/>
    <property type="evidence" value="ECO:0007669"/>
    <property type="project" value="InterPro"/>
</dbReference>
<dbReference type="PANTHER" id="PTHR18968:SF120">
    <property type="entry name" value="ACETOLACTATE SYNTHASE LARGE SUBUNIT"/>
    <property type="match status" value="1"/>
</dbReference>
<reference evidence="7 8" key="1">
    <citation type="submission" date="2018-04" db="EMBL/GenBank/DDBJ databases">
        <title>Massilia violaceinigra sp. nov., a novel purple-pigmented bacterium isolated from Tianshan glacier, Xinjiang, China.</title>
        <authorList>
            <person name="Wang H."/>
        </authorList>
    </citation>
    <scope>NUCLEOTIDE SEQUENCE [LARGE SCALE GENOMIC DNA]</scope>
    <source>
        <strain evidence="7 8">B448-2</strain>
    </source>
</reference>
<evidence type="ECO:0000256" key="1">
    <source>
        <dbReference type="ARBA" id="ARBA00007812"/>
    </source>
</evidence>
<evidence type="ECO:0000256" key="2">
    <source>
        <dbReference type="ARBA" id="ARBA00023052"/>
    </source>
</evidence>
<dbReference type="Pfam" id="PF02776">
    <property type="entry name" value="TPP_enzyme_N"/>
    <property type="match status" value="1"/>
</dbReference>
<dbReference type="InterPro" id="IPR029061">
    <property type="entry name" value="THDP-binding"/>
</dbReference>
<dbReference type="Gene3D" id="3.40.50.1220">
    <property type="entry name" value="TPP-binding domain"/>
    <property type="match status" value="1"/>
</dbReference>
<dbReference type="SUPFAM" id="SSF52518">
    <property type="entry name" value="Thiamin diphosphate-binding fold (THDP-binding)"/>
    <property type="match status" value="2"/>
</dbReference>
<organism evidence="7 8">
    <name type="scientific">Massilia glaciei</name>
    <dbReference type="NCBI Taxonomy" id="1524097"/>
    <lineage>
        <taxon>Bacteria</taxon>
        <taxon>Pseudomonadati</taxon>
        <taxon>Pseudomonadota</taxon>
        <taxon>Betaproteobacteria</taxon>
        <taxon>Burkholderiales</taxon>
        <taxon>Oxalobacteraceae</taxon>
        <taxon>Telluria group</taxon>
        <taxon>Massilia</taxon>
    </lineage>
</organism>
<dbReference type="PANTHER" id="PTHR18968">
    <property type="entry name" value="THIAMINE PYROPHOSPHATE ENZYMES"/>
    <property type="match status" value="1"/>
</dbReference>
<comment type="caution">
    <text evidence="7">The sequence shown here is derived from an EMBL/GenBank/DDBJ whole genome shotgun (WGS) entry which is preliminary data.</text>
</comment>
<name>A0A2U2HGK9_9BURK</name>
<evidence type="ECO:0000313" key="8">
    <source>
        <dbReference type="Proteomes" id="UP000241421"/>
    </source>
</evidence>
<dbReference type="GO" id="GO:0050660">
    <property type="term" value="F:flavin adenine dinucleotide binding"/>
    <property type="evidence" value="ECO:0007669"/>
    <property type="project" value="TreeGrafter"/>
</dbReference>
<dbReference type="GO" id="GO:0000287">
    <property type="term" value="F:magnesium ion binding"/>
    <property type="evidence" value="ECO:0007669"/>
    <property type="project" value="InterPro"/>
</dbReference>
<evidence type="ECO:0000259" key="4">
    <source>
        <dbReference type="Pfam" id="PF00205"/>
    </source>
</evidence>
<evidence type="ECO:0000313" key="7">
    <source>
        <dbReference type="EMBL" id="PWF44323.1"/>
    </source>
</evidence>
<dbReference type="SUPFAM" id="SSF52467">
    <property type="entry name" value="DHS-like NAD/FAD-binding domain"/>
    <property type="match status" value="1"/>
</dbReference>
<dbReference type="Proteomes" id="UP000241421">
    <property type="component" value="Unassembled WGS sequence"/>
</dbReference>
<dbReference type="FunFam" id="3.40.50.970:FF:000007">
    <property type="entry name" value="Acetolactate synthase"/>
    <property type="match status" value="1"/>
</dbReference>
<dbReference type="GO" id="GO:0005948">
    <property type="term" value="C:acetolactate synthase complex"/>
    <property type="evidence" value="ECO:0007669"/>
    <property type="project" value="TreeGrafter"/>
</dbReference>
<dbReference type="OrthoDB" id="2254214at2"/>
<feature type="domain" description="Thiamine pyrophosphate enzyme central" evidence="4">
    <location>
        <begin position="191"/>
        <end position="326"/>
    </location>
</feature>
<dbReference type="CDD" id="cd07035">
    <property type="entry name" value="TPP_PYR_POX_like"/>
    <property type="match status" value="1"/>
</dbReference>
<keyword evidence="8" id="KW-1185">Reference proteome</keyword>